<evidence type="ECO:0000256" key="1">
    <source>
        <dbReference type="SAM" id="MobiDB-lite"/>
    </source>
</evidence>
<dbReference type="Proteomes" id="UP001165565">
    <property type="component" value="Unassembled WGS sequence"/>
</dbReference>
<organism evidence="2 3">
    <name type="scientific">Sphingomonas lycopersici</name>
    <dbReference type="NCBI Taxonomy" id="2951807"/>
    <lineage>
        <taxon>Bacteria</taxon>
        <taxon>Pseudomonadati</taxon>
        <taxon>Pseudomonadota</taxon>
        <taxon>Alphaproteobacteria</taxon>
        <taxon>Sphingomonadales</taxon>
        <taxon>Sphingomonadaceae</taxon>
        <taxon>Sphingomonas</taxon>
    </lineage>
</organism>
<accession>A0AA41Z8W8</accession>
<dbReference type="EMBL" id="JANFAV010000008">
    <property type="protein sequence ID" value="MCW6535675.1"/>
    <property type="molecule type" value="Genomic_DNA"/>
</dbReference>
<evidence type="ECO:0000313" key="3">
    <source>
        <dbReference type="Proteomes" id="UP001165565"/>
    </source>
</evidence>
<comment type="caution">
    <text evidence="2">The sequence shown here is derived from an EMBL/GenBank/DDBJ whole genome shotgun (WGS) entry which is preliminary data.</text>
</comment>
<protein>
    <submittedName>
        <fullName evidence="2">Uncharacterized protein</fullName>
    </submittedName>
</protein>
<sequence>MIAPALRTRSGRWPPRAPIDADTGSASGEARLHREWSTHVAGACIAICSGLFFRAFADAGSRGDEQ</sequence>
<feature type="region of interest" description="Disordered" evidence="1">
    <location>
        <begin position="1"/>
        <end position="27"/>
    </location>
</feature>
<reference evidence="2" key="1">
    <citation type="submission" date="2022-06" db="EMBL/GenBank/DDBJ databases">
        <title>Sphingomonas sp. nov. isolated from rhizosphere soil of tomato.</title>
        <authorList>
            <person name="Dong H."/>
            <person name="Gao R."/>
        </authorList>
    </citation>
    <scope>NUCLEOTIDE SEQUENCE</scope>
    <source>
        <strain evidence="2">MMSM24</strain>
    </source>
</reference>
<evidence type="ECO:0000313" key="2">
    <source>
        <dbReference type="EMBL" id="MCW6535675.1"/>
    </source>
</evidence>
<proteinExistence type="predicted"/>
<keyword evidence="3" id="KW-1185">Reference proteome</keyword>
<gene>
    <name evidence="2" type="ORF">NEE01_12885</name>
</gene>
<name>A0AA41Z8W8_9SPHN</name>
<dbReference type="AlphaFoldDB" id="A0AA41Z8W8"/>